<protein>
    <submittedName>
        <fullName evidence="8">Type II secretory ATPase GspE/PulE/Tfp pilus assembly ATPase PilB-like protein</fullName>
    </submittedName>
</protein>
<feature type="compositionally biased region" description="Pro residues" evidence="4">
    <location>
        <begin position="491"/>
        <end position="503"/>
    </location>
</feature>
<dbReference type="InterPro" id="IPR007831">
    <property type="entry name" value="T2SS_GspE_N"/>
</dbReference>
<evidence type="ECO:0000313" key="9">
    <source>
        <dbReference type="Proteomes" id="UP000293433"/>
    </source>
</evidence>
<evidence type="ECO:0000256" key="5">
    <source>
        <dbReference type="SAM" id="SignalP"/>
    </source>
</evidence>
<dbReference type="InterPro" id="IPR001482">
    <property type="entry name" value="T2SS/T4SS_dom"/>
</dbReference>
<dbReference type="GO" id="GO:0005524">
    <property type="term" value="F:ATP binding"/>
    <property type="evidence" value="ECO:0007669"/>
    <property type="project" value="UniProtKB-KW"/>
</dbReference>
<dbReference type="InterPro" id="IPR027417">
    <property type="entry name" value="P-loop_NTPase"/>
</dbReference>
<accession>A0A4Q7LUC9</accession>
<evidence type="ECO:0000313" key="8">
    <source>
        <dbReference type="EMBL" id="RZS58785.1"/>
    </source>
</evidence>
<reference evidence="8 9" key="1">
    <citation type="submission" date="2019-02" db="EMBL/GenBank/DDBJ databases">
        <title>Genomic Encyclopedia of Type Strains, Phase IV (KMG-IV): sequencing the most valuable type-strain genomes for metagenomic binning, comparative biology and taxonomic classification.</title>
        <authorList>
            <person name="Goeker M."/>
        </authorList>
    </citation>
    <scope>NUCLEOTIDE SEQUENCE [LARGE SCALE GENOMIC DNA]</scope>
    <source>
        <strain evidence="8 9">DSM 10617</strain>
    </source>
</reference>
<evidence type="ECO:0000259" key="6">
    <source>
        <dbReference type="Pfam" id="PF00437"/>
    </source>
</evidence>
<dbReference type="GO" id="GO:0005886">
    <property type="term" value="C:plasma membrane"/>
    <property type="evidence" value="ECO:0007669"/>
    <property type="project" value="TreeGrafter"/>
</dbReference>
<sequence>MSPPATISNPVSTATAAAPPASAAPGAVTAKVATSAAGWTPYAWPTPPLAAYPQPTPSLEPEPCEIEARGGQLMMGVLVDFDLNEGQARVLMPPDKLPVVLRFSQIRRITLKRSLAPLSAAMVADASGDAIGQVLGHRRSLTYTVHLQDGGRLSGRTVGHLDLPAGLFLFAPVDALGSVQRLFVPRAMLVQQSIGDPLGQMLVEQMATSADELDQALADQQVQRNRKLGEQLVARQLVTHEQLTEALDAQARMPTVRLGEALVQMGFISEAQLQQALDQQRSERAQPLGELLLLRGVVDVQHLRIALARKLGYPVVDIDHFPVDRAAVGLLPLGEARRLSVLPLMRRGGRLVVAMMDASQHEVVSELERITQTHIAPTLAGSGSLRLAIERAYGGSPEAIPYDLKDIDLANAALVKRSLPPAAAKAADRAAAAGRNDKAAGPAVAPERVIDAGIVVPALTVALDIALDDAAPDVAVEQGQAHAQAQALSPAPAPAPAPAPVPASAPTLDLSPAFDPVPSPVKVAEALDPAELTQRARAAAARHESPLLQSLSNIVLDALARGASSVQIEAMGLDDKLQVRLRRHGRLETHSELPAAWRSPLLARIKALADLDISESRKPQEGRLSFARLVPQHAIDLRVLTLPTHDGLEDVVLGLPARLKPYALEAVGLPADDLGRLRQLLERPAGLILTAGPARSGRTTTLHAMLSHLNRPDRRIWTLEERIERLQPGLRQMEVRAEDGQSMELALRSLMNTDADVIMVGHIGDAATARLAVDAALRGRLVIAGMTARHAGDAVMRLIDQGVPAWDLADALLGVHSQRLLRRLCNACRMSRTAKDNEVDDWVDGYFHGGAVDDAQADREALLKGWVERHGRDGRLRRYQSQGCERCGHTGLRGRVAVHELLTLSRDLRRLVRAGAPGWNLQRQAAQEGLHSLRQDALDKMVAGQVSLDEVRSLVET</sequence>
<keyword evidence="3" id="KW-0067">ATP-binding</keyword>
<comment type="similarity">
    <text evidence="1">Belongs to the GSP E family.</text>
</comment>
<keyword evidence="2" id="KW-0547">Nucleotide-binding</keyword>
<dbReference type="PANTHER" id="PTHR30258:SF2">
    <property type="entry name" value="COMG OPERON PROTEIN 1"/>
    <property type="match status" value="1"/>
</dbReference>
<proteinExistence type="inferred from homology"/>
<feature type="signal peptide" evidence="5">
    <location>
        <begin position="1"/>
        <end position="23"/>
    </location>
</feature>
<evidence type="ECO:0000256" key="4">
    <source>
        <dbReference type="SAM" id="MobiDB-lite"/>
    </source>
</evidence>
<dbReference type="Gene3D" id="3.40.50.300">
    <property type="entry name" value="P-loop containing nucleotide triphosphate hydrolases"/>
    <property type="match status" value="1"/>
</dbReference>
<keyword evidence="5" id="KW-0732">Signal</keyword>
<keyword evidence="9" id="KW-1185">Reference proteome</keyword>
<dbReference type="InterPro" id="IPR037257">
    <property type="entry name" value="T2SS_E_N_sf"/>
</dbReference>
<dbReference type="SUPFAM" id="SSF52540">
    <property type="entry name" value="P-loop containing nucleoside triphosphate hydrolases"/>
    <property type="match status" value="1"/>
</dbReference>
<evidence type="ECO:0000256" key="2">
    <source>
        <dbReference type="ARBA" id="ARBA00022741"/>
    </source>
</evidence>
<feature type="domain" description="Bacterial type II secretion system protein E" evidence="6">
    <location>
        <begin position="543"/>
        <end position="951"/>
    </location>
</feature>
<evidence type="ECO:0000256" key="3">
    <source>
        <dbReference type="ARBA" id="ARBA00022840"/>
    </source>
</evidence>
<dbReference type="Pfam" id="PF05157">
    <property type="entry name" value="MshEN"/>
    <property type="match status" value="1"/>
</dbReference>
<organism evidence="8 9">
    <name type="scientific">Sphaerotilus mobilis</name>
    <dbReference type="NCBI Taxonomy" id="47994"/>
    <lineage>
        <taxon>Bacteria</taxon>
        <taxon>Pseudomonadati</taxon>
        <taxon>Pseudomonadota</taxon>
        <taxon>Betaproteobacteria</taxon>
        <taxon>Burkholderiales</taxon>
        <taxon>Sphaerotilaceae</taxon>
        <taxon>Sphaerotilus</taxon>
    </lineage>
</organism>
<dbReference type="AlphaFoldDB" id="A0A4Q7LUC9"/>
<dbReference type="Gene3D" id="3.30.450.90">
    <property type="match status" value="1"/>
</dbReference>
<feature type="domain" description="Type II secretion system protein GspE N-terminal" evidence="7">
    <location>
        <begin position="311"/>
        <end position="397"/>
    </location>
</feature>
<dbReference type="SUPFAM" id="SSF160246">
    <property type="entry name" value="EspE N-terminal domain-like"/>
    <property type="match status" value="2"/>
</dbReference>
<comment type="caution">
    <text evidence="8">The sequence shown here is derived from an EMBL/GenBank/DDBJ whole genome shotgun (WGS) entry which is preliminary data.</text>
</comment>
<dbReference type="PANTHER" id="PTHR30258">
    <property type="entry name" value="TYPE II SECRETION SYSTEM PROTEIN GSPE-RELATED"/>
    <property type="match status" value="1"/>
</dbReference>
<dbReference type="Pfam" id="PF00437">
    <property type="entry name" value="T2SSE"/>
    <property type="match status" value="1"/>
</dbReference>
<feature type="compositionally biased region" description="Low complexity" evidence="4">
    <location>
        <begin position="477"/>
        <end position="490"/>
    </location>
</feature>
<dbReference type="RefSeq" id="WP_130480893.1">
    <property type="nucleotide sequence ID" value="NZ_SGWV01000007.1"/>
</dbReference>
<feature type="chain" id="PRO_5020696218" evidence="5">
    <location>
        <begin position="24"/>
        <end position="957"/>
    </location>
</feature>
<dbReference type="GO" id="GO:0016887">
    <property type="term" value="F:ATP hydrolysis activity"/>
    <property type="evidence" value="ECO:0007669"/>
    <property type="project" value="TreeGrafter"/>
</dbReference>
<evidence type="ECO:0000256" key="1">
    <source>
        <dbReference type="ARBA" id="ARBA00006611"/>
    </source>
</evidence>
<name>A0A4Q7LUC9_9BURK</name>
<gene>
    <name evidence="8" type="ORF">EV685_1085</name>
</gene>
<evidence type="ECO:0000259" key="7">
    <source>
        <dbReference type="Pfam" id="PF05157"/>
    </source>
</evidence>
<dbReference type="OrthoDB" id="5790493at2"/>
<dbReference type="EMBL" id="SGWV01000007">
    <property type="protein sequence ID" value="RZS58785.1"/>
    <property type="molecule type" value="Genomic_DNA"/>
</dbReference>
<dbReference type="Gene3D" id="3.30.300.160">
    <property type="entry name" value="Type II secretion system, protein E, N-terminal domain"/>
    <property type="match status" value="1"/>
</dbReference>
<feature type="region of interest" description="Disordered" evidence="4">
    <location>
        <begin position="477"/>
        <end position="512"/>
    </location>
</feature>
<dbReference type="Proteomes" id="UP000293433">
    <property type="component" value="Unassembled WGS sequence"/>
</dbReference>